<comment type="caution">
    <text evidence="1">The sequence shown here is derived from an EMBL/GenBank/DDBJ whole genome shotgun (WGS) entry which is preliminary data.</text>
</comment>
<protein>
    <submittedName>
        <fullName evidence="1">Uncharacterized protein</fullName>
    </submittedName>
</protein>
<evidence type="ECO:0000313" key="2">
    <source>
        <dbReference type="Proteomes" id="UP001362999"/>
    </source>
</evidence>
<keyword evidence="2" id="KW-1185">Reference proteome</keyword>
<dbReference type="EMBL" id="JAWWNJ010000130">
    <property type="protein sequence ID" value="KAK6987670.1"/>
    <property type="molecule type" value="Genomic_DNA"/>
</dbReference>
<sequence>MNSNNWTGGRVEVSMMREFHRAAKLDGMGLDSNALSEHRFLKLLLGVDDNVKALGTIQDAAAHGSLLLHSILRTLSSTAQEIKNDYIILGLRRFYSQQRYNIDFNALGAFMETYNYFLLDGRRIASTQQSRSRDLGSCLVWYEFEGEGYAGEVDVIFRHKQTEVPNSSEMLFVFVRWMKRSDFVPMENGGFIWDDFPELGVETWKYKVFAEGDDGNYPPCVLPADRIKCQVARGLFKSEPRVWVTTTMDRVSINFLWSDEI</sequence>
<accession>A0AAV9ZMK2</accession>
<proteinExistence type="predicted"/>
<reference evidence="1 2" key="1">
    <citation type="journal article" date="2024" name="J Genomics">
        <title>Draft genome sequencing and assembly of Favolaschia claudopus CIRM-BRFM 2984 isolated from oak limbs.</title>
        <authorList>
            <person name="Navarro D."/>
            <person name="Drula E."/>
            <person name="Chaduli D."/>
            <person name="Cazenave R."/>
            <person name="Ahrendt S."/>
            <person name="Wang J."/>
            <person name="Lipzen A."/>
            <person name="Daum C."/>
            <person name="Barry K."/>
            <person name="Grigoriev I.V."/>
            <person name="Favel A."/>
            <person name="Rosso M.N."/>
            <person name="Martin F."/>
        </authorList>
    </citation>
    <scope>NUCLEOTIDE SEQUENCE [LARGE SCALE GENOMIC DNA]</scope>
    <source>
        <strain evidence="1 2">CIRM-BRFM 2984</strain>
    </source>
</reference>
<organism evidence="1 2">
    <name type="scientific">Favolaschia claudopus</name>
    <dbReference type="NCBI Taxonomy" id="2862362"/>
    <lineage>
        <taxon>Eukaryota</taxon>
        <taxon>Fungi</taxon>
        <taxon>Dikarya</taxon>
        <taxon>Basidiomycota</taxon>
        <taxon>Agaricomycotina</taxon>
        <taxon>Agaricomycetes</taxon>
        <taxon>Agaricomycetidae</taxon>
        <taxon>Agaricales</taxon>
        <taxon>Marasmiineae</taxon>
        <taxon>Mycenaceae</taxon>
        <taxon>Favolaschia</taxon>
    </lineage>
</organism>
<dbReference type="AlphaFoldDB" id="A0AAV9ZMK2"/>
<gene>
    <name evidence="1" type="ORF">R3P38DRAFT_2574673</name>
</gene>
<evidence type="ECO:0000313" key="1">
    <source>
        <dbReference type="EMBL" id="KAK6987670.1"/>
    </source>
</evidence>
<name>A0AAV9ZMK2_9AGAR</name>
<dbReference type="Proteomes" id="UP001362999">
    <property type="component" value="Unassembled WGS sequence"/>
</dbReference>